<comment type="caution">
    <text evidence="2">The sequence shown here is derived from an EMBL/GenBank/DDBJ whole genome shotgun (WGS) entry which is preliminary data.</text>
</comment>
<name>A0A6S7IDP9_PARCT</name>
<evidence type="ECO:0000313" key="3">
    <source>
        <dbReference type="Proteomes" id="UP001152795"/>
    </source>
</evidence>
<feature type="region of interest" description="Disordered" evidence="1">
    <location>
        <begin position="860"/>
        <end position="899"/>
    </location>
</feature>
<gene>
    <name evidence="2" type="ORF">PACLA_8A073145</name>
</gene>
<proteinExistence type="predicted"/>
<feature type="region of interest" description="Disordered" evidence="1">
    <location>
        <begin position="1"/>
        <end position="97"/>
    </location>
</feature>
<accession>A0A6S7IDP9</accession>
<feature type="region of interest" description="Disordered" evidence="1">
    <location>
        <begin position="709"/>
        <end position="764"/>
    </location>
</feature>
<protein>
    <submittedName>
        <fullName evidence="2">Uncharacterized protein</fullName>
    </submittedName>
</protein>
<feature type="region of interest" description="Disordered" evidence="1">
    <location>
        <begin position="1442"/>
        <end position="1465"/>
    </location>
</feature>
<dbReference type="EMBL" id="CACRXK020008760">
    <property type="protein sequence ID" value="CAB4015547.1"/>
    <property type="molecule type" value="Genomic_DNA"/>
</dbReference>
<keyword evidence="3" id="KW-1185">Reference proteome</keyword>
<feature type="compositionally biased region" description="Basic and acidic residues" evidence="1">
    <location>
        <begin position="1282"/>
        <end position="1292"/>
    </location>
</feature>
<sequence>MSNQEKQGKSKGVLLRRSKQQPDGKAIQGLVFDHPSMPKIVTISSAPRTKSSSGNNPTVHRARREHNPTGGKSLTGENPPTGEKSPAGGKHPTAHRPHEQYETGHFTRQHAARHSAAQPATTVHYTPAQYPTVYRTSAQNLSSSSPPALIRTPSQYSTQTPASVRQFHAANAERVLDGSRAEIATQSGKSQIRFPSYYRSGPLPSTLSAAQNTQFQYAQHEPNSPRTQETTLRRNSTGALRHHLQKRAQLRENIVQHSHNIPNIVQHSHNNPNIAQHSHNNPQDSIELGTDEFSRDFHLHVWRESHERAINEWNPPMPPIRRLDQPTRGLDPPVRRLDHPVHLPLTSGHNVDGTMPRYRSLSTSAGFPGERGDHLSHQRPNPQPRASPVPSNLPPGQYGNTRSPREMRRYSTGHVELAYSEVCTTEPQNSPEEWTYEDHSPRVRSAEGTNARVPSAGSIRRSSNITDEYIPVVPNAEGRNSHIVNSGHLRSSSSNSIEDYNPVVRNAEGRNSQIVNSGHLRSSSSNSIEDYNLVVRNAEGRNSQIVNSGHLRSSSSNSIEDYNPVVRNAEGRNLEVLNAGNIRTPSNTSEDYNPVVRNAEGRNLEVSSADNIRKSSVSNESEAQANVQRRRRRRTRQQNPPTVVVISDSDDEEMRILTPLSNDEFDQDVFTVEPNNQAGQPYPVVRESLGSPHSSESEEACIITKVKAPGKKSSRELQKLNGSSETGQESRAYDVNNNESREGVGTSGEQCREGMGMSSEQSREGVEASYRSVLYEREITGQTGTQRVIMSEQLFVNNRGTKRPLEDKRQYFVAGSAEIAGSSLDCAARKIRRVSCNELDSRNAHTRSSTDLTVDFKTCRQSSQNKHGPGLKLTRSHDDMPTLVRSRSENDEQISKPKWKSERSTSLTYDISTFSKQEENTENCIIKPGVELIESRKLSAKTASEMKPHCNVCFDRRVIRVSELLPEASGLVSRDEIQCRNCDRVLNECDSPGNDIAHTVVNFPKSGPKPTGIVVGIKQAPEVEPLESKTAALEKELKQLLECKKPAKNSGITYVIHEDDDVMYKDKTLSKVSDDLDVLHFSVVKRDSDVTWTNSKDHVKNTTSSRDQVHSSQQWEAYSLKLEQEQMAKHSCGRKESNVFNIKRNSWEELKEKFASVGKRDRVSCSDATRKRAHSGENVLDTLCRKSYRFHDATKKLHDEYKQRKLSEESVTVNSSDKVSELLDSRDTCENDGTQNTDIQNEAITPSSYSCTNVAKIQEFSPAEDKLYEIRLSEEKPFEVNTREKHPYDIRPSDINPSLIEPTSPGKEPQAARSPQKEELSLQEWTEILQGRISQVRESIEEERTPWKTKNKKKVLEKLENHFTWITGPDVDEAIFVSRKLQFFQTMRKQYELMNKIKAQRHTMKFSDGPAPVLENVEKPKAKSAKEVVVCKKTKDVKKTAKCKPKSVKNSQGGMMKKIRKAVLS</sequence>
<reference evidence="2" key="1">
    <citation type="submission" date="2020-04" db="EMBL/GenBank/DDBJ databases">
        <authorList>
            <person name="Alioto T."/>
            <person name="Alioto T."/>
            <person name="Gomez Garrido J."/>
        </authorList>
    </citation>
    <scope>NUCLEOTIDE SEQUENCE</scope>
    <source>
        <strain evidence="2">A484AB</strain>
    </source>
</reference>
<feature type="compositionally biased region" description="Polar residues" evidence="1">
    <location>
        <begin position="42"/>
        <end position="58"/>
    </location>
</feature>
<feature type="region of interest" description="Disordered" evidence="1">
    <location>
        <begin position="424"/>
        <end position="458"/>
    </location>
</feature>
<feature type="compositionally biased region" description="Basic and acidic residues" evidence="1">
    <location>
        <begin position="875"/>
        <end position="899"/>
    </location>
</feature>
<dbReference type="OrthoDB" id="10620586at2759"/>
<feature type="region of interest" description="Disordered" evidence="1">
    <location>
        <begin position="138"/>
        <end position="160"/>
    </location>
</feature>
<organism evidence="2 3">
    <name type="scientific">Paramuricea clavata</name>
    <name type="common">Red gorgonian</name>
    <name type="synonym">Violescent sea-whip</name>
    <dbReference type="NCBI Taxonomy" id="317549"/>
    <lineage>
        <taxon>Eukaryota</taxon>
        <taxon>Metazoa</taxon>
        <taxon>Cnidaria</taxon>
        <taxon>Anthozoa</taxon>
        <taxon>Octocorallia</taxon>
        <taxon>Malacalcyonacea</taxon>
        <taxon>Plexauridae</taxon>
        <taxon>Paramuricea</taxon>
    </lineage>
</organism>
<evidence type="ECO:0000313" key="2">
    <source>
        <dbReference type="EMBL" id="CAB4015547.1"/>
    </source>
</evidence>
<feature type="compositionally biased region" description="Pro residues" evidence="1">
    <location>
        <begin position="381"/>
        <end position="393"/>
    </location>
</feature>
<feature type="region of interest" description="Disordered" evidence="1">
    <location>
        <begin position="341"/>
        <end position="407"/>
    </location>
</feature>
<evidence type="ECO:0000256" key="1">
    <source>
        <dbReference type="SAM" id="MobiDB-lite"/>
    </source>
</evidence>
<feature type="region of interest" description="Disordered" evidence="1">
    <location>
        <begin position="1282"/>
        <end position="1320"/>
    </location>
</feature>
<feature type="compositionally biased region" description="Polar residues" evidence="1">
    <location>
        <begin position="720"/>
        <end position="729"/>
    </location>
</feature>
<dbReference type="Proteomes" id="UP001152795">
    <property type="component" value="Unassembled WGS sequence"/>
</dbReference>
<feature type="compositionally biased region" description="Polar residues" evidence="1">
    <location>
        <begin position="608"/>
        <end position="622"/>
    </location>
</feature>
<feature type="region of interest" description="Disordered" evidence="1">
    <location>
        <begin position="608"/>
        <end position="642"/>
    </location>
</feature>
<feature type="compositionally biased region" description="Basic and acidic residues" evidence="1">
    <location>
        <begin position="436"/>
        <end position="445"/>
    </location>
</feature>